<comment type="caution">
    <text evidence="2">The sequence shown here is derived from an EMBL/GenBank/DDBJ whole genome shotgun (WGS) entry which is preliminary data.</text>
</comment>
<sequence>MKNANTQQEQPHGHYQKSAYENLIDINNNLSCMLKESFAEIDSICHRVRTCLLDANSYSKSSNLMVLDTTITTCESVCLCKRLDVGNGYQHGDGSSEILTEIVEEKAPKDGVQGEIFEENSETEQDTITETSVESAEIDEMTPTNSQLPLPFITILNQNRSVQSVGVKVAPKNKLSTHCTTDNFQKIMEDMEKLSNYEQLLMSMVDDINKEINTSYDEHDKSKTQAKNQRKKSYRQNKEVVHKIKARKDATDQIKKDVIVKITEDQLKKSPRDWIEDQFSDNDFHELYSFKGDKKGNSVIEKEMMNSTSPDVYRKRAITDLHQRLVAQVEANDSLIFFQKIMAKSRRRRETRELLTSSTDTVDNPERKALRSPIEHIIKRKNVESDKKQKSTMDIVQKYHDSLWFRQKKHEVRRRKKSHSNEKKRKTKRSNVKDEKTSSRKCSAVNSALSISTKGPSRKQSRISACNYKVQVTNEQPLSEPAKCKLNFMRTKYFQMTNRKLKHMDILDDITKNDVMPIKSEYPRRDQIRQITKTNIKNSYLYKLMYGTKSILENAWFQFFEPNIKRSKRNCSRRSRTRVSTVETESDEEDRGKHNTSRGQVIRKLSKYIFSETVARDNIYTVMPVHVFYDHYRPSLTKEETPQKLPLMPMKECKETAKKAEWKDSGRKAKPVKVVYDPIMRKIEREIKITTARPPNKLDKVGSGQTISWSPKNFSKYCTNPNSQLNPAPKKETQQKTSHRMKELNSSAPGGASKRQVLKLHLSNTDTSTKSKASKQKEEQQRRIWEHKYTKSVGNKLINFIEKQPQVYKVPLPKYALPKPYSESRQKLMIKQLFDLKQKNDSIQTNIQKAIEVIEKKMIDIISKPATSDSMEAFDEMEKEITNVLNMMKCSQRKGNPTKQWGTLDKLEENNEEIDKISDELFKRLDKILDSSELSSTSNSSKKMSKKQNQLLNSDSSRCRSNEMKQICFSSTSASGEEKFVITAISPNKKPKKVSPTTIQSTSTPPDQRESEPLPEKLCASKPNDICDFLKLELTQKDQPLETIVNLALVEPMVPQNEIIKEHSSGSTKSSDNAEMSSQEDRFSHGDFDNNQSSNKEDINTDAAAIPMDEKEGLYSPIAERSNSSINVLSNNTDTIYFTPQSSPLRKLRSEEATVDALDEAREVDSGEPTKNVDIKKIHEIVEVKQIDEIPEDDDIEKRIETNKSEGLDVFYENVNRIIRRVEDVYSQLDEFELEILEEEVSRLNSETKLSPSNLKEDKNEDQPDVILSLLTLEPKEDTMQCVERVATPKSISTGRSPSYYNVLSFLDSLGDFQEDRPVEIHNYRICPTHFVVEMPLTFSFSALFNFATFQTVNDLPKKRSGCLKKSSLHSNISPTKSKQKVSFLLQKLHKETQVRSCPFHNAKWNQPEYHNKANISTVVRVDQEVTATLDVKVTRSVDRMSSADESYQSTLETSDELSAGMMSVEPETVLNRNLSETSDESKNNVVEIFRSNQKLESNGTNTVKVFYDDYRNRAKSDSKDIDGYFNETSIEGVKRSLSTTFEVKKHDSIEKLTKDISPDNFVSEIIKEVSLLEPLKNLNQFVDSALLKEVIGKRQKMRMLKRKNSCSLTAAKDPQDEGAKDAVVSTGEKEGFLKGIYVFVYILMFTALNLEFKCVQ</sequence>
<feature type="region of interest" description="Disordered" evidence="1">
    <location>
        <begin position="214"/>
        <end position="238"/>
    </location>
</feature>
<evidence type="ECO:0000313" key="2">
    <source>
        <dbReference type="EMBL" id="KAF7283152.1"/>
    </source>
</evidence>
<evidence type="ECO:0000313" key="3">
    <source>
        <dbReference type="Proteomes" id="UP000625711"/>
    </source>
</evidence>
<reference evidence="2" key="1">
    <citation type="submission" date="2020-08" db="EMBL/GenBank/DDBJ databases">
        <title>Genome sequencing and assembly of the red palm weevil Rhynchophorus ferrugineus.</title>
        <authorList>
            <person name="Dias G.B."/>
            <person name="Bergman C.M."/>
            <person name="Manee M."/>
        </authorList>
    </citation>
    <scope>NUCLEOTIDE SEQUENCE</scope>
    <source>
        <strain evidence="2">AA-2017</strain>
        <tissue evidence="2">Whole larva</tissue>
    </source>
</reference>
<dbReference type="Proteomes" id="UP000625711">
    <property type="component" value="Unassembled WGS sequence"/>
</dbReference>
<name>A0A834IZA0_RHYFE</name>
<evidence type="ECO:0000256" key="1">
    <source>
        <dbReference type="SAM" id="MobiDB-lite"/>
    </source>
</evidence>
<feature type="compositionally biased region" description="Low complexity" evidence="1">
    <location>
        <begin position="933"/>
        <end position="942"/>
    </location>
</feature>
<gene>
    <name evidence="2" type="ORF">GWI33_001217</name>
</gene>
<proteinExistence type="predicted"/>
<feature type="compositionally biased region" description="Basic residues" evidence="1">
    <location>
        <begin position="568"/>
        <end position="577"/>
    </location>
</feature>
<feature type="compositionally biased region" description="Low complexity" evidence="1">
    <location>
        <begin position="995"/>
        <end position="1006"/>
    </location>
</feature>
<feature type="region of interest" description="Disordered" evidence="1">
    <location>
        <begin position="348"/>
        <end position="374"/>
    </location>
</feature>
<feature type="compositionally biased region" description="Basic residues" evidence="1">
    <location>
        <begin position="406"/>
        <end position="430"/>
    </location>
</feature>
<feature type="region of interest" description="Disordered" evidence="1">
    <location>
        <begin position="987"/>
        <end position="1018"/>
    </location>
</feature>
<dbReference type="EMBL" id="JAACXV010000131">
    <property type="protein sequence ID" value="KAF7283152.1"/>
    <property type="molecule type" value="Genomic_DNA"/>
</dbReference>
<feature type="region of interest" description="Disordered" evidence="1">
    <location>
        <begin position="406"/>
        <end position="458"/>
    </location>
</feature>
<protein>
    <submittedName>
        <fullName evidence="2">Uncharacterized protein</fullName>
    </submittedName>
</protein>
<feature type="region of interest" description="Disordered" evidence="1">
    <location>
        <begin position="933"/>
        <end position="958"/>
    </location>
</feature>
<feature type="compositionally biased region" description="Basic and acidic residues" evidence="1">
    <location>
        <begin position="364"/>
        <end position="374"/>
    </location>
</feature>
<keyword evidence="3" id="KW-1185">Reference proteome</keyword>
<dbReference type="OrthoDB" id="6784899at2759"/>
<feature type="compositionally biased region" description="Polar residues" evidence="1">
    <location>
        <begin position="440"/>
        <end position="455"/>
    </location>
</feature>
<feature type="compositionally biased region" description="Basic and acidic residues" evidence="1">
    <location>
        <begin position="1079"/>
        <end position="1088"/>
    </location>
</feature>
<feature type="region of interest" description="Disordered" evidence="1">
    <location>
        <begin position="568"/>
        <end position="597"/>
    </location>
</feature>
<accession>A0A834IZA0</accession>
<organism evidence="2 3">
    <name type="scientific">Rhynchophorus ferrugineus</name>
    <name type="common">Red palm weevil</name>
    <name type="synonym">Curculio ferrugineus</name>
    <dbReference type="NCBI Taxonomy" id="354439"/>
    <lineage>
        <taxon>Eukaryota</taxon>
        <taxon>Metazoa</taxon>
        <taxon>Ecdysozoa</taxon>
        <taxon>Arthropoda</taxon>
        <taxon>Hexapoda</taxon>
        <taxon>Insecta</taxon>
        <taxon>Pterygota</taxon>
        <taxon>Neoptera</taxon>
        <taxon>Endopterygota</taxon>
        <taxon>Coleoptera</taxon>
        <taxon>Polyphaga</taxon>
        <taxon>Cucujiformia</taxon>
        <taxon>Curculionidae</taxon>
        <taxon>Dryophthorinae</taxon>
        <taxon>Rhynchophorus</taxon>
    </lineage>
</organism>
<feature type="region of interest" description="Disordered" evidence="1">
    <location>
        <begin position="1061"/>
        <end position="1097"/>
    </location>
</feature>
<feature type="region of interest" description="Disordered" evidence="1">
    <location>
        <begin position="712"/>
        <end position="783"/>
    </location>
</feature>
<feature type="compositionally biased region" description="Polar residues" evidence="1">
    <location>
        <begin position="1065"/>
        <end position="1077"/>
    </location>
</feature>
<feature type="compositionally biased region" description="Polar residues" evidence="1">
    <location>
        <begin position="712"/>
        <end position="726"/>
    </location>
</feature>